<comment type="caution">
    <text evidence="1">The sequence shown here is derived from an EMBL/GenBank/DDBJ whole genome shotgun (WGS) entry which is preliminary data.</text>
</comment>
<sequence>PDFFVYMGESKAVSWGSSHTVWGQLADDASLLVAKSIFQLPTQVPKGGGMRMLNKLLRFNMSVVQH</sequence>
<evidence type="ECO:0000313" key="1">
    <source>
        <dbReference type="EMBL" id="KAK3256273.1"/>
    </source>
</evidence>
<dbReference type="EMBL" id="LGRX02021808">
    <property type="protein sequence ID" value="KAK3256273.1"/>
    <property type="molecule type" value="Genomic_DNA"/>
</dbReference>
<accession>A0AAE0FAV9</accession>
<gene>
    <name evidence="1" type="ORF">CYMTET_34582</name>
</gene>
<dbReference type="AlphaFoldDB" id="A0AAE0FAV9"/>
<reference evidence="1 2" key="1">
    <citation type="journal article" date="2015" name="Genome Biol. Evol.">
        <title>Comparative Genomics of a Bacterivorous Green Alga Reveals Evolutionary Causalities and Consequences of Phago-Mixotrophic Mode of Nutrition.</title>
        <authorList>
            <person name="Burns J.A."/>
            <person name="Paasch A."/>
            <person name="Narechania A."/>
            <person name="Kim E."/>
        </authorList>
    </citation>
    <scope>NUCLEOTIDE SEQUENCE [LARGE SCALE GENOMIC DNA]</scope>
    <source>
        <strain evidence="1 2">PLY_AMNH</strain>
    </source>
</reference>
<organism evidence="1 2">
    <name type="scientific">Cymbomonas tetramitiformis</name>
    <dbReference type="NCBI Taxonomy" id="36881"/>
    <lineage>
        <taxon>Eukaryota</taxon>
        <taxon>Viridiplantae</taxon>
        <taxon>Chlorophyta</taxon>
        <taxon>Pyramimonadophyceae</taxon>
        <taxon>Pyramimonadales</taxon>
        <taxon>Pyramimonadaceae</taxon>
        <taxon>Cymbomonas</taxon>
    </lineage>
</organism>
<dbReference type="Proteomes" id="UP001190700">
    <property type="component" value="Unassembled WGS sequence"/>
</dbReference>
<proteinExistence type="predicted"/>
<feature type="non-terminal residue" evidence="1">
    <location>
        <position position="1"/>
    </location>
</feature>
<protein>
    <submittedName>
        <fullName evidence="1">Uncharacterized protein</fullName>
    </submittedName>
</protein>
<evidence type="ECO:0000313" key="2">
    <source>
        <dbReference type="Proteomes" id="UP001190700"/>
    </source>
</evidence>
<keyword evidence="2" id="KW-1185">Reference proteome</keyword>
<name>A0AAE0FAV9_9CHLO</name>